<feature type="non-terminal residue" evidence="1">
    <location>
        <position position="124"/>
    </location>
</feature>
<comment type="caution">
    <text evidence="1">The sequence shown here is derived from an EMBL/GenBank/DDBJ whole genome shotgun (WGS) entry which is preliminary data.</text>
</comment>
<accession>A0ACA9PGS6</accession>
<sequence length="124" mass="14632">MSWDTRIAEFINIISKDTLKCTELIADLITKYFPENESDIFTLLPERSQTIFKRDEVEKELDQDITKEIKQNLIEYRDVSSKRSEYMTNLVKRCDIFYNSLITGKNKDNINLITIAITFSIMHL</sequence>
<name>A0ACA9PGS6_9GLOM</name>
<dbReference type="EMBL" id="CAJVPU010027993">
    <property type="protein sequence ID" value="CAG8705591.1"/>
    <property type="molecule type" value="Genomic_DNA"/>
</dbReference>
<proteinExistence type="predicted"/>
<keyword evidence="2" id="KW-1185">Reference proteome</keyword>
<evidence type="ECO:0000313" key="2">
    <source>
        <dbReference type="Proteomes" id="UP000789702"/>
    </source>
</evidence>
<dbReference type="Proteomes" id="UP000789702">
    <property type="component" value="Unassembled WGS sequence"/>
</dbReference>
<protein>
    <submittedName>
        <fullName evidence="1">44_t:CDS:1</fullName>
    </submittedName>
</protein>
<organism evidence="1 2">
    <name type="scientific">Dentiscutata heterogama</name>
    <dbReference type="NCBI Taxonomy" id="1316150"/>
    <lineage>
        <taxon>Eukaryota</taxon>
        <taxon>Fungi</taxon>
        <taxon>Fungi incertae sedis</taxon>
        <taxon>Mucoromycota</taxon>
        <taxon>Glomeromycotina</taxon>
        <taxon>Glomeromycetes</taxon>
        <taxon>Diversisporales</taxon>
        <taxon>Gigasporaceae</taxon>
        <taxon>Dentiscutata</taxon>
    </lineage>
</organism>
<evidence type="ECO:0000313" key="1">
    <source>
        <dbReference type="EMBL" id="CAG8705591.1"/>
    </source>
</evidence>
<reference evidence="1" key="1">
    <citation type="submission" date="2021-06" db="EMBL/GenBank/DDBJ databases">
        <authorList>
            <person name="Kallberg Y."/>
            <person name="Tangrot J."/>
            <person name="Rosling A."/>
        </authorList>
    </citation>
    <scope>NUCLEOTIDE SEQUENCE</scope>
    <source>
        <strain evidence="1">IL203A</strain>
    </source>
</reference>
<gene>
    <name evidence="1" type="ORF">DHETER_LOCUS11980</name>
</gene>